<dbReference type="Proteomes" id="UP000326396">
    <property type="component" value="Linkage Group LG3"/>
</dbReference>
<evidence type="ECO:0008006" key="3">
    <source>
        <dbReference type="Google" id="ProtNLM"/>
    </source>
</evidence>
<protein>
    <recommendedName>
        <fullName evidence="3">Reverse transcriptase Ty1/copia-type domain-containing protein</fullName>
    </recommendedName>
</protein>
<keyword evidence="2" id="KW-1185">Reference proteome</keyword>
<evidence type="ECO:0000313" key="2">
    <source>
        <dbReference type="Proteomes" id="UP000326396"/>
    </source>
</evidence>
<comment type="caution">
    <text evidence="1">The sequence shown here is derived from an EMBL/GenBank/DDBJ whole genome shotgun (WGS) entry which is preliminary data.</text>
</comment>
<dbReference type="PANTHER" id="PTHR11439">
    <property type="entry name" value="GAG-POL-RELATED RETROTRANSPOSON"/>
    <property type="match status" value="1"/>
</dbReference>
<dbReference type="CDD" id="cd09272">
    <property type="entry name" value="RNase_HI_RT_Ty1"/>
    <property type="match status" value="1"/>
</dbReference>
<dbReference type="AlphaFoldDB" id="A0A5N6N969"/>
<name>A0A5N6N969_9ASTR</name>
<reference evidence="1 2" key="1">
    <citation type="submission" date="2019-05" db="EMBL/GenBank/DDBJ databases">
        <title>Mikania micrantha, genome provides insights into the molecular mechanism of rapid growth.</title>
        <authorList>
            <person name="Liu B."/>
        </authorList>
    </citation>
    <scope>NUCLEOTIDE SEQUENCE [LARGE SCALE GENOMIC DNA]</scope>
    <source>
        <strain evidence="1">NLD-2019</strain>
        <tissue evidence="1">Leaf</tissue>
    </source>
</reference>
<accession>A0A5N6N969</accession>
<proteinExistence type="predicted"/>
<dbReference type="PANTHER" id="PTHR11439:SF496">
    <property type="entry name" value="RNA-DIRECTED DNA POLYMERASE"/>
    <property type="match status" value="1"/>
</dbReference>
<dbReference type="EMBL" id="SZYD01000013">
    <property type="protein sequence ID" value="KAD4386250.1"/>
    <property type="molecule type" value="Genomic_DNA"/>
</dbReference>
<dbReference type="OrthoDB" id="418757at2759"/>
<sequence>MERALYASAIGSIMYAMLCTRPDVSFALSITSRYQQNPGESHWTAVKNILKYLRRTKDMFLIYGGMEEELTVRCYTDASFQTDRDDSRSQSGYVFTLNSGAITWRSSKQSVVAQSTTESEYIAASEAAWMKKS</sequence>
<evidence type="ECO:0000313" key="1">
    <source>
        <dbReference type="EMBL" id="KAD4386250.1"/>
    </source>
</evidence>
<gene>
    <name evidence="1" type="ORF">E3N88_26419</name>
</gene>
<organism evidence="1 2">
    <name type="scientific">Mikania micrantha</name>
    <name type="common">bitter vine</name>
    <dbReference type="NCBI Taxonomy" id="192012"/>
    <lineage>
        <taxon>Eukaryota</taxon>
        <taxon>Viridiplantae</taxon>
        <taxon>Streptophyta</taxon>
        <taxon>Embryophyta</taxon>
        <taxon>Tracheophyta</taxon>
        <taxon>Spermatophyta</taxon>
        <taxon>Magnoliopsida</taxon>
        <taxon>eudicotyledons</taxon>
        <taxon>Gunneridae</taxon>
        <taxon>Pentapetalae</taxon>
        <taxon>asterids</taxon>
        <taxon>campanulids</taxon>
        <taxon>Asterales</taxon>
        <taxon>Asteraceae</taxon>
        <taxon>Asteroideae</taxon>
        <taxon>Heliantheae alliance</taxon>
        <taxon>Eupatorieae</taxon>
        <taxon>Mikania</taxon>
    </lineage>
</organism>